<dbReference type="GO" id="GO:0003676">
    <property type="term" value="F:nucleic acid binding"/>
    <property type="evidence" value="ECO:0007669"/>
    <property type="project" value="InterPro"/>
</dbReference>
<gene>
    <name evidence="1" type="ORF">Satyrvirus9_24</name>
</gene>
<evidence type="ECO:0008006" key="2">
    <source>
        <dbReference type="Google" id="ProtNLM"/>
    </source>
</evidence>
<dbReference type="InterPro" id="IPR012337">
    <property type="entry name" value="RNaseH-like_sf"/>
</dbReference>
<dbReference type="SUPFAM" id="SSF53098">
    <property type="entry name" value="Ribonuclease H-like"/>
    <property type="match status" value="2"/>
</dbReference>
<proteinExistence type="predicted"/>
<name>A0A3G5ADV4_9VIRU</name>
<accession>A0A3G5ADV4</accession>
<evidence type="ECO:0000313" key="1">
    <source>
        <dbReference type="EMBL" id="AYV85298.1"/>
    </source>
</evidence>
<protein>
    <recommendedName>
        <fullName evidence="2">Holliday junction resolvase</fullName>
    </recommendedName>
</protein>
<reference evidence="1" key="1">
    <citation type="submission" date="2018-10" db="EMBL/GenBank/DDBJ databases">
        <title>Hidden diversity of soil giant viruses.</title>
        <authorList>
            <person name="Schulz F."/>
            <person name="Alteio L."/>
            <person name="Goudeau D."/>
            <person name="Ryan E.M."/>
            <person name="Malmstrom R.R."/>
            <person name="Blanchard J."/>
            <person name="Woyke T."/>
        </authorList>
    </citation>
    <scope>NUCLEOTIDE SEQUENCE</scope>
    <source>
        <strain evidence="1">SAV1</strain>
    </source>
</reference>
<dbReference type="EMBL" id="MK072445">
    <property type="protein sequence ID" value="AYV85298.1"/>
    <property type="molecule type" value="Genomic_DNA"/>
</dbReference>
<dbReference type="InterPro" id="IPR036397">
    <property type="entry name" value="RNaseH_sf"/>
</dbReference>
<dbReference type="Gene3D" id="3.30.420.10">
    <property type="entry name" value="Ribonuclease H-like superfamily/Ribonuclease H"/>
    <property type="match status" value="1"/>
</dbReference>
<sequence>MYIYMIIISWDVGVIHLAYCVLKYTFNGNNRPEVKILDWDVINLIEDVTIKLECCGKIKKDKISKISKICGKNATYYLDVGKSGKNIGFCKTHLAQYADYWPKTKTEMLFRKSTTTNSCGCTYVKMNSEKCNKSSKYSFKYNGDKQYYCGAHYRSELKKKIKEFSPQPIKNLIVKKYPTSQLQLTLINRLDKLAEHFGKLHVEEVVIENQPTHKNPKMKSISNTLFDYFLIRGYIDKFKGLDIGHVRFMCPSNKLKVNNDNTIQVFRSNKDSKEKYKLTKALSIQYTKQLIDSDKKQLEYLDLYTKQDDICDAYLQGRYYLEFIKNKKTQPKTSSKTKKKRKIISI</sequence>
<organism evidence="1">
    <name type="scientific">Satyrvirus sp</name>
    <dbReference type="NCBI Taxonomy" id="2487771"/>
    <lineage>
        <taxon>Viruses</taxon>
        <taxon>Varidnaviria</taxon>
        <taxon>Bamfordvirae</taxon>
        <taxon>Nucleocytoviricota</taxon>
        <taxon>Megaviricetes</taxon>
        <taxon>Imitervirales</taxon>
        <taxon>Mimiviridae</taxon>
        <taxon>Megamimivirinae</taxon>
    </lineage>
</organism>